<evidence type="ECO:0000256" key="1">
    <source>
        <dbReference type="ARBA" id="ARBA00004202"/>
    </source>
</evidence>
<accession>A0ABP6YYW3</accession>
<dbReference type="InterPro" id="IPR017871">
    <property type="entry name" value="ABC_transporter-like_CS"/>
</dbReference>
<dbReference type="PANTHER" id="PTHR42771:SF2">
    <property type="entry name" value="IRON(3+)-HYDROXAMATE IMPORT ATP-BINDING PROTEIN FHUC"/>
    <property type="match status" value="1"/>
</dbReference>
<keyword evidence="9" id="KW-0472">Membrane</keyword>
<keyword evidence="2" id="KW-0813">Transport</keyword>
<comment type="caution">
    <text evidence="11">The sequence shown here is derived from an EMBL/GenBank/DDBJ whole genome shotgun (WGS) entry which is preliminary data.</text>
</comment>
<keyword evidence="12" id="KW-1185">Reference proteome</keyword>
<dbReference type="Gene3D" id="3.40.50.300">
    <property type="entry name" value="P-loop containing nucleotide triphosphate hydrolases"/>
    <property type="match status" value="1"/>
</dbReference>
<gene>
    <name evidence="11" type="ORF">GCM10022223_06990</name>
</gene>
<dbReference type="PROSITE" id="PS00211">
    <property type="entry name" value="ABC_TRANSPORTER_1"/>
    <property type="match status" value="1"/>
</dbReference>
<evidence type="ECO:0000313" key="12">
    <source>
        <dbReference type="Proteomes" id="UP001501074"/>
    </source>
</evidence>
<comment type="subcellular location">
    <subcellularLocation>
        <location evidence="1">Cell membrane</location>
        <topology evidence="1">Peripheral membrane protein</topology>
    </subcellularLocation>
</comment>
<reference evidence="12" key="1">
    <citation type="journal article" date="2019" name="Int. J. Syst. Evol. Microbiol.">
        <title>The Global Catalogue of Microorganisms (GCM) 10K type strain sequencing project: providing services to taxonomists for standard genome sequencing and annotation.</title>
        <authorList>
            <consortium name="The Broad Institute Genomics Platform"/>
            <consortium name="The Broad Institute Genome Sequencing Center for Infectious Disease"/>
            <person name="Wu L."/>
            <person name="Ma J."/>
        </authorList>
    </citation>
    <scope>NUCLEOTIDE SEQUENCE [LARGE SCALE GENOMIC DNA]</scope>
    <source>
        <strain evidence="12">JCM 16902</strain>
    </source>
</reference>
<feature type="domain" description="ABC transporter" evidence="10">
    <location>
        <begin position="7"/>
        <end position="243"/>
    </location>
</feature>
<keyword evidence="3" id="KW-1003">Cell membrane</keyword>
<sequence length="272" mass="29227">MTDGHTLTARDLHLGYEGHEVVTGLNLEVPPGRVTMIVGPNACGKSTTLRSMARLLAPTSGAILLDGKDIQQTPTKEVASLLGILPQTPVAPDGIVVSDLVGRGRYPHQGWLRRWTTEDDEAVAEAMRATSVLELAARPVDSLSGGQRQRVWIAMALAQRTDLLLLDEPTTYLDVAHQLEVLDLLIDLNATRGTTVVVVLHDLNLACRYADHLVAMRDGKVMAEGNPTEVVSAELIGEIFGMRCSIVPDPISGTPMIVPIGRHRAGVTVTEA</sequence>
<name>A0ABP6YYW3_9ACTN</name>
<evidence type="ECO:0000256" key="7">
    <source>
        <dbReference type="ARBA" id="ARBA00023004"/>
    </source>
</evidence>
<dbReference type="Pfam" id="PF00005">
    <property type="entry name" value="ABC_tran"/>
    <property type="match status" value="1"/>
</dbReference>
<protein>
    <submittedName>
        <fullName evidence="11">ABC transporter ATP-binding protein</fullName>
    </submittedName>
</protein>
<dbReference type="InterPro" id="IPR027417">
    <property type="entry name" value="P-loop_NTPase"/>
</dbReference>
<evidence type="ECO:0000256" key="6">
    <source>
        <dbReference type="ARBA" id="ARBA00022840"/>
    </source>
</evidence>
<keyword evidence="5" id="KW-0547">Nucleotide-binding</keyword>
<dbReference type="InterPro" id="IPR003593">
    <property type="entry name" value="AAA+_ATPase"/>
</dbReference>
<evidence type="ECO:0000256" key="4">
    <source>
        <dbReference type="ARBA" id="ARBA00022496"/>
    </source>
</evidence>
<keyword evidence="4" id="KW-0410">Iron transport</keyword>
<dbReference type="CDD" id="cd03214">
    <property type="entry name" value="ABC_Iron-Siderophores_B12_Hemin"/>
    <property type="match status" value="1"/>
</dbReference>
<dbReference type="RefSeq" id="WP_331282943.1">
    <property type="nucleotide sequence ID" value="NZ_BAAAZO010000001.1"/>
</dbReference>
<evidence type="ECO:0000256" key="8">
    <source>
        <dbReference type="ARBA" id="ARBA00023065"/>
    </source>
</evidence>
<keyword evidence="8" id="KW-0406">Ion transport</keyword>
<proteinExistence type="predicted"/>
<dbReference type="SMART" id="SM00382">
    <property type="entry name" value="AAA"/>
    <property type="match status" value="1"/>
</dbReference>
<organism evidence="11 12">
    <name type="scientific">Kineosporia mesophila</name>
    <dbReference type="NCBI Taxonomy" id="566012"/>
    <lineage>
        <taxon>Bacteria</taxon>
        <taxon>Bacillati</taxon>
        <taxon>Actinomycetota</taxon>
        <taxon>Actinomycetes</taxon>
        <taxon>Kineosporiales</taxon>
        <taxon>Kineosporiaceae</taxon>
        <taxon>Kineosporia</taxon>
    </lineage>
</organism>
<dbReference type="InterPro" id="IPR051535">
    <property type="entry name" value="Siderophore_ABC-ATPase"/>
</dbReference>
<dbReference type="PROSITE" id="PS50893">
    <property type="entry name" value="ABC_TRANSPORTER_2"/>
    <property type="match status" value="1"/>
</dbReference>
<evidence type="ECO:0000256" key="5">
    <source>
        <dbReference type="ARBA" id="ARBA00022741"/>
    </source>
</evidence>
<dbReference type="EMBL" id="BAAAZO010000001">
    <property type="protein sequence ID" value="GAA3594540.1"/>
    <property type="molecule type" value="Genomic_DNA"/>
</dbReference>
<keyword evidence="6 11" id="KW-0067">ATP-binding</keyword>
<dbReference type="PANTHER" id="PTHR42771">
    <property type="entry name" value="IRON(3+)-HYDROXAMATE IMPORT ATP-BINDING PROTEIN FHUC"/>
    <property type="match status" value="1"/>
</dbReference>
<evidence type="ECO:0000259" key="10">
    <source>
        <dbReference type="PROSITE" id="PS50893"/>
    </source>
</evidence>
<dbReference type="InterPro" id="IPR003439">
    <property type="entry name" value="ABC_transporter-like_ATP-bd"/>
</dbReference>
<evidence type="ECO:0000313" key="11">
    <source>
        <dbReference type="EMBL" id="GAA3594540.1"/>
    </source>
</evidence>
<keyword evidence="7" id="KW-0408">Iron</keyword>
<dbReference type="GO" id="GO:0005524">
    <property type="term" value="F:ATP binding"/>
    <property type="evidence" value="ECO:0007669"/>
    <property type="project" value="UniProtKB-KW"/>
</dbReference>
<dbReference type="Proteomes" id="UP001501074">
    <property type="component" value="Unassembled WGS sequence"/>
</dbReference>
<evidence type="ECO:0000256" key="2">
    <source>
        <dbReference type="ARBA" id="ARBA00022448"/>
    </source>
</evidence>
<dbReference type="SUPFAM" id="SSF52540">
    <property type="entry name" value="P-loop containing nucleoside triphosphate hydrolases"/>
    <property type="match status" value="1"/>
</dbReference>
<evidence type="ECO:0000256" key="3">
    <source>
        <dbReference type="ARBA" id="ARBA00022475"/>
    </source>
</evidence>
<evidence type="ECO:0000256" key="9">
    <source>
        <dbReference type="ARBA" id="ARBA00023136"/>
    </source>
</evidence>